<evidence type="ECO:0000313" key="3">
    <source>
        <dbReference type="EMBL" id="GAA4011575.1"/>
    </source>
</evidence>
<keyword evidence="4" id="KW-1185">Reference proteome</keyword>
<dbReference type="Pfam" id="PF13575">
    <property type="entry name" value="DUF4135"/>
    <property type="match status" value="1"/>
</dbReference>
<dbReference type="EMBL" id="BAABAL010000013">
    <property type="protein sequence ID" value="GAA4011575.1"/>
    <property type="molecule type" value="Genomic_DNA"/>
</dbReference>
<evidence type="ECO:0000256" key="1">
    <source>
        <dbReference type="SAM" id="MobiDB-lite"/>
    </source>
</evidence>
<evidence type="ECO:0000313" key="4">
    <source>
        <dbReference type="Proteomes" id="UP001501747"/>
    </source>
</evidence>
<dbReference type="Gene3D" id="1.50.10.10">
    <property type="match status" value="1"/>
</dbReference>
<proteinExistence type="predicted"/>
<reference evidence="4" key="1">
    <citation type="journal article" date="2019" name="Int. J. Syst. Evol. Microbiol.">
        <title>The Global Catalogue of Microorganisms (GCM) 10K type strain sequencing project: providing services to taxonomists for standard genome sequencing and annotation.</title>
        <authorList>
            <consortium name="The Broad Institute Genomics Platform"/>
            <consortium name="The Broad Institute Genome Sequencing Center for Infectious Disease"/>
            <person name="Wu L."/>
            <person name="Ma J."/>
        </authorList>
    </citation>
    <scope>NUCLEOTIDE SEQUENCE [LARGE SCALE GENOMIC DNA]</scope>
    <source>
        <strain evidence="4">JCM 17342</strain>
    </source>
</reference>
<comment type="caution">
    <text evidence="3">The sequence shown here is derived from an EMBL/GenBank/DDBJ whole genome shotgun (WGS) entry which is preliminary data.</text>
</comment>
<dbReference type="InterPro" id="IPR007822">
    <property type="entry name" value="LANC-like"/>
</dbReference>
<organism evidence="3 4">
    <name type="scientific">Allokutzneria multivorans</name>
    <dbReference type="NCBI Taxonomy" id="1142134"/>
    <lineage>
        <taxon>Bacteria</taxon>
        <taxon>Bacillati</taxon>
        <taxon>Actinomycetota</taxon>
        <taxon>Actinomycetes</taxon>
        <taxon>Pseudonocardiales</taxon>
        <taxon>Pseudonocardiaceae</taxon>
        <taxon>Allokutzneria</taxon>
    </lineage>
</organism>
<dbReference type="InterPro" id="IPR017146">
    <property type="entry name" value="Lanti_2_LanM"/>
</dbReference>
<gene>
    <name evidence="3" type="ORF">GCM10022247_37510</name>
</gene>
<dbReference type="NCBIfam" id="TIGR03897">
    <property type="entry name" value="lanti_2_LanM"/>
    <property type="match status" value="1"/>
</dbReference>
<dbReference type="Pfam" id="PF05147">
    <property type="entry name" value="LANC_like"/>
    <property type="match status" value="1"/>
</dbReference>
<dbReference type="PRINTS" id="PR01950">
    <property type="entry name" value="LANCSUPER"/>
</dbReference>
<dbReference type="PIRSF" id="PIRSF037228">
    <property type="entry name" value="Lant_mod_RumM"/>
    <property type="match status" value="1"/>
</dbReference>
<protein>
    <submittedName>
        <fullName evidence="3">Type 2 lanthipeptide synthetase LanM family protein</fullName>
    </submittedName>
</protein>
<feature type="domain" description="Lantibiotic biosynthesis protein dehydration" evidence="2">
    <location>
        <begin position="124"/>
        <end position="494"/>
    </location>
</feature>
<dbReference type="SMART" id="SM01260">
    <property type="entry name" value="LANC_like"/>
    <property type="match status" value="1"/>
</dbReference>
<dbReference type="CDD" id="cd04792">
    <property type="entry name" value="LanM-like"/>
    <property type="match status" value="1"/>
</dbReference>
<dbReference type="Proteomes" id="UP001501747">
    <property type="component" value="Unassembled WGS sequence"/>
</dbReference>
<evidence type="ECO:0000259" key="2">
    <source>
        <dbReference type="Pfam" id="PF13575"/>
    </source>
</evidence>
<dbReference type="RefSeq" id="WP_344876476.1">
    <property type="nucleotide sequence ID" value="NZ_BAABAL010000013.1"/>
</dbReference>
<sequence length="982" mass="105083">MTDVRERGDARSWVEQISAIDSDGRYRALGRQVADGAASVAFAALSEPLIGWAHEKVGERWAPLLVPALVRRLSGMAQRTCLVELSRARRDGLLTGDDATERFESFLQRLREPEHRRAVLERHPVLARQLVVVTRFWLAHALEFCEHFAQDRPALVERFAGGADPGEVVTVHMGLGDPHRGARTVCVVEFDGGLKCVYKPRSLAPDSHFQELLGWVNERGLDLPAMRLLDRGDHGWAEFVEAAECEPGEPARRLFRRHGALLALLYLVRAGDCHVENVIVSGERPFLVDIETLFQPRVLSLAPDGASAAESEAAAMCEGSVLFSGLLPTGARAQDDAEIAGIGSSARTPRPGSGAPTPEVVGAGTDEMRIAVVPRRAVPVGTPRTGPRPLDHLQDIVAGFTEAYQLFVRHRAELAAGPIAAFANDRVRFIVRDTTHYALLLSTSFHPMFLREPAARDRHFDRLRDELHRRPGVAAFLNAERQALWRNDIPLFTVGVRDGLVYADDGQAVPGVSLRPGFEVVHEVLDRLGPDDLALQTWLIRTAVTSETIRSELTLVRERHPSVPARRPVAPAGLTRAADGIAERLASLAVRAEGEAVWLGCSTGRSGNYTVGQLGSGLYDGLLGIATFLGYHAKVRDCAESAVLAAEATRAAIRQLARAGDGATARVGLHGAGGVIYAFAHLHSLVPQLEVLDHAALLAERVLFEVSADEQFEVMGGAAGAILGLAALHRVWPADVVLDAIAAAADRLVATRTPCEAGAGWTPGALEELGVAAVPLGGFAHGASGIGAALAVATELLGDARYESAMRAAFTYEAHLFDPALGDWRDVRGHVEGIMSSGDVQGQDDVQGQPVAWCHGAPGIGIARHIALGLTEEPLWRSELAFATDVTLNSGFGADHSLCHGDLGNLDFLLLAAGREAMLLDPVHRQARSVVEGAAEHGWRCGLHPGLTAAGMFTGLAGIGYGLLRLHAPEAVPSVLALQPPP</sequence>
<name>A0ABP7SHD3_9PSEU</name>
<dbReference type="InterPro" id="IPR025410">
    <property type="entry name" value="Lant_dehyd"/>
</dbReference>
<accession>A0ABP7SHD3</accession>
<dbReference type="SUPFAM" id="SSF158745">
    <property type="entry name" value="LanC-like"/>
    <property type="match status" value="1"/>
</dbReference>
<dbReference type="InterPro" id="IPR012341">
    <property type="entry name" value="6hp_glycosidase-like_sf"/>
</dbReference>
<feature type="region of interest" description="Disordered" evidence="1">
    <location>
        <begin position="342"/>
        <end position="361"/>
    </location>
</feature>